<sequence length="171" mass="18970">MINRPQFTNNEEGVAPVVGIILMVAITVIAAAVIGASVFDITSKLKEPPEHLVFDNTEVILGSEYRKSGYWNSAGNWEDDDWNNAGPAKPDIDHIYIDYVRGPVVEGDEVGSVLIKWDGSDGKGGEFRFINPDYFDENTQQQLYSGKVGKFYTGNLKPGDRIDITLSHNLY</sequence>
<dbReference type="RefSeq" id="WP_013194702.1">
    <property type="nucleotide sequence ID" value="NC_014253.1"/>
</dbReference>
<dbReference type="InterPro" id="IPR012859">
    <property type="entry name" value="Pilin_N_archaeal"/>
</dbReference>
<dbReference type="KEGG" id="mev:Metev_1270"/>
<dbReference type="Proteomes" id="UP000000391">
    <property type="component" value="Chromosome"/>
</dbReference>
<evidence type="ECO:0000256" key="1">
    <source>
        <dbReference type="SAM" id="Phobius"/>
    </source>
</evidence>
<dbReference type="NCBIfam" id="TIGR02537">
    <property type="entry name" value="arch_flag_Nterm"/>
    <property type="match status" value="1"/>
</dbReference>
<feature type="transmembrane region" description="Helical" evidence="1">
    <location>
        <begin position="14"/>
        <end position="39"/>
    </location>
</feature>
<keyword evidence="1" id="KW-1133">Transmembrane helix</keyword>
<dbReference type="AlphaFoldDB" id="D7E7R3"/>
<dbReference type="GeneID" id="9346903"/>
<keyword evidence="4" id="KW-1185">Reference proteome</keyword>
<reference evidence="3 4" key="1">
    <citation type="submission" date="2010-06" db="EMBL/GenBank/DDBJ databases">
        <title>Complete sequence chromosome of Methanohalobium evestigatum Z-7303.</title>
        <authorList>
            <consortium name="US DOE Joint Genome Institute"/>
            <person name="Lucas S."/>
            <person name="Copeland A."/>
            <person name="Lapidus A."/>
            <person name="Cheng J.-F."/>
            <person name="Bruce D."/>
            <person name="Goodwin L."/>
            <person name="Pitluck S."/>
            <person name="Saunders E."/>
            <person name="Detter J.C."/>
            <person name="Han C."/>
            <person name="Tapia R."/>
            <person name="Land M."/>
            <person name="Hauser L."/>
            <person name="Kyrpides N."/>
            <person name="Mikhailova N."/>
            <person name="Sieprawska-Lupa M."/>
            <person name="Whitman W.B."/>
            <person name="Anderson I."/>
            <person name="Woyke T."/>
        </authorList>
    </citation>
    <scope>NUCLEOTIDE SEQUENCE [LARGE SCALE GENOMIC DNA]</scope>
    <source>
        <strain evidence="4">ATCC BAA-1072 / DSM 3721 / NBRC 107634 / OCM 161 / Z-7303</strain>
    </source>
</reference>
<evidence type="ECO:0000313" key="4">
    <source>
        <dbReference type="Proteomes" id="UP000000391"/>
    </source>
</evidence>
<accession>D7E7R3</accession>
<dbReference type="InterPro" id="IPR013373">
    <property type="entry name" value="Flagellin/pilin_N_arc"/>
</dbReference>
<dbReference type="OrthoDB" id="142105at2157"/>
<keyword evidence="1" id="KW-0812">Transmembrane</keyword>
<keyword evidence="1" id="KW-0472">Membrane</keyword>
<feature type="domain" description="Archaeal Type IV pilin N-terminal" evidence="2">
    <location>
        <begin position="12"/>
        <end position="50"/>
    </location>
</feature>
<proteinExistence type="predicted"/>
<protein>
    <recommendedName>
        <fullName evidence="2">Archaeal Type IV pilin N-terminal domain-containing protein</fullName>
    </recommendedName>
</protein>
<dbReference type="EMBL" id="CP002069">
    <property type="protein sequence ID" value="ADI74136.1"/>
    <property type="molecule type" value="Genomic_DNA"/>
</dbReference>
<dbReference type="Pfam" id="PF07790">
    <property type="entry name" value="Pilin_N"/>
    <property type="match status" value="1"/>
</dbReference>
<organism evidence="3 4">
    <name type="scientific">Methanohalobium evestigatum (strain ATCC BAA-1072 / DSM 3721 / NBRC 107634 / OCM 161 / Z-7303)</name>
    <dbReference type="NCBI Taxonomy" id="644295"/>
    <lineage>
        <taxon>Archaea</taxon>
        <taxon>Methanobacteriati</taxon>
        <taxon>Methanobacteriota</taxon>
        <taxon>Stenosarchaea group</taxon>
        <taxon>Methanomicrobia</taxon>
        <taxon>Methanosarcinales</taxon>
        <taxon>Methanosarcinaceae</taxon>
        <taxon>Methanohalobium</taxon>
    </lineage>
</organism>
<evidence type="ECO:0000259" key="2">
    <source>
        <dbReference type="Pfam" id="PF07790"/>
    </source>
</evidence>
<gene>
    <name evidence="3" type="ordered locus">Metev_1270</name>
</gene>
<evidence type="ECO:0000313" key="3">
    <source>
        <dbReference type="EMBL" id="ADI74136.1"/>
    </source>
</evidence>
<name>D7E7R3_METEZ</name>
<dbReference type="HOGENOM" id="CLU_1559476_0_0_2"/>